<reference evidence="9" key="1">
    <citation type="submission" date="2018-05" db="EMBL/GenBank/DDBJ databases">
        <authorList>
            <person name="Lanie J.A."/>
            <person name="Ng W.-L."/>
            <person name="Kazmierczak K.M."/>
            <person name="Andrzejewski T.M."/>
            <person name="Davidsen T.M."/>
            <person name="Wayne K.J."/>
            <person name="Tettelin H."/>
            <person name="Glass J.I."/>
            <person name="Rusch D."/>
            <person name="Podicherti R."/>
            <person name="Tsui H.-C.T."/>
            <person name="Winkler M.E."/>
        </authorList>
    </citation>
    <scope>NUCLEOTIDE SEQUENCE</scope>
</reference>
<keyword evidence="6 7" id="KW-0472">Membrane</keyword>
<dbReference type="PRINTS" id="PR01386">
    <property type="entry name" value="CCMCBIOGNSIS"/>
</dbReference>
<feature type="transmembrane region" description="Helical" evidence="7">
    <location>
        <begin position="81"/>
        <end position="100"/>
    </location>
</feature>
<feature type="transmembrane region" description="Helical" evidence="7">
    <location>
        <begin position="50"/>
        <end position="69"/>
    </location>
</feature>
<feature type="domain" description="Cytochrome c assembly protein" evidence="8">
    <location>
        <begin position="5"/>
        <end position="107"/>
    </location>
</feature>
<evidence type="ECO:0000256" key="1">
    <source>
        <dbReference type="ARBA" id="ARBA00004141"/>
    </source>
</evidence>
<gene>
    <name evidence="9" type="ORF">METZ01_LOCUS496080</name>
</gene>
<keyword evidence="4" id="KW-0201">Cytochrome c-type biogenesis</keyword>
<dbReference type="Pfam" id="PF01578">
    <property type="entry name" value="Cytochrom_C_asm"/>
    <property type="match status" value="1"/>
</dbReference>
<dbReference type="PANTHER" id="PTHR30071">
    <property type="entry name" value="HEME EXPORTER PROTEIN C"/>
    <property type="match status" value="1"/>
</dbReference>
<evidence type="ECO:0000256" key="2">
    <source>
        <dbReference type="ARBA" id="ARBA00005840"/>
    </source>
</evidence>
<dbReference type="AlphaFoldDB" id="A0A383DFG5"/>
<feature type="non-terminal residue" evidence="9">
    <location>
        <position position="1"/>
    </location>
</feature>
<evidence type="ECO:0000256" key="5">
    <source>
        <dbReference type="ARBA" id="ARBA00022989"/>
    </source>
</evidence>
<name>A0A383DFG5_9ZZZZ</name>
<feature type="transmembrane region" description="Helical" evidence="7">
    <location>
        <begin position="12"/>
        <end position="38"/>
    </location>
</feature>
<accession>A0A383DFG5</accession>
<dbReference type="GO" id="GO:0017004">
    <property type="term" value="P:cytochrome complex assembly"/>
    <property type="evidence" value="ECO:0007669"/>
    <property type="project" value="UniProtKB-KW"/>
</dbReference>
<comment type="subcellular location">
    <subcellularLocation>
        <location evidence="1">Membrane</location>
        <topology evidence="1">Multi-pass membrane protein</topology>
    </subcellularLocation>
</comment>
<proteinExistence type="inferred from homology"/>
<dbReference type="InterPro" id="IPR045062">
    <property type="entry name" value="Cyt_c_biogenesis_CcsA/CcmC"/>
</dbReference>
<dbReference type="PANTHER" id="PTHR30071:SF1">
    <property type="entry name" value="CYTOCHROME B_B6 PROTEIN-RELATED"/>
    <property type="match status" value="1"/>
</dbReference>
<evidence type="ECO:0000259" key="8">
    <source>
        <dbReference type="Pfam" id="PF01578"/>
    </source>
</evidence>
<dbReference type="GO" id="GO:0015232">
    <property type="term" value="F:heme transmembrane transporter activity"/>
    <property type="evidence" value="ECO:0007669"/>
    <property type="project" value="InterPro"/>
</dbReference>
<organism evidence="9">
    <name type="scientific">marine metagenome</name>
    <dbReference type="NCBI Taxonomy" id="408172"/>
    <lineage>
        <taxon>unclassified sequences</taxon>
        <taxon>metagenomes</taxon>
        <taxon>ecological metagenomes</taxon>
    </lineage>
</organism>
<evidence type="ECO:0000256" key="7">
    <source>
        <dbReference type="SAM" id="Phobius"/>
    </source>
</evidence>
<evidence type="ECO:0000256" key="4">
    <source>
        <dbReference type="ARBA" id="ARBA00022748"/>
    </source>
</evidence>
<feature type="transmembrane region" description="Helical" evidence="7">
    <location>
        <begin position="120"/>
        <end position="145"/>
    </location>
</feature>
<dbReference type="InterPro" id="IPR003557">
    <property type="entry name" value="Cyt_c_biogenesis_CcmC"/>
</dbReference>
<dbReference type="GO" id="GO:0020037">
    <property type="term" value="F:heme binding"/>
    <property type="evidence" value="ECO:0007669"/>
    <property type="project" value="InterPro"/>
</dbReference>
<evidence type="ECO:0000256" key="3">
    <source>
        <dbReference type="ARBA" id="ARBA00022692"/>
    </source>
</evidence>
<protein>
    <recommendedName>
        <fullName evidence="8">Cytochrome c assembly protein domain-containing protein</fullName>
    </recommendedName>
</protein>
<dbReference type="GO" id="GO:0005886">
    <property type="term" value="C:plasma membrane"/>
    <property type="evidence" value="ECO:0007669"/>
    <property type="project" value="TreeGrafter"/>
</dbReference>
<evidence type="ECO:0000313" key="9">
    <source>
        <dbReference type="EMBL" id="SVE43226.1"/>
    </source>
</evidence>
<keyword evidence="5 7" id="KW-1133">Transmembrane helix</keyword>
<comment type="similarity">
    <text evidence="2">Belongs to the CcmC/CycZ/HelC family.</text>
</comment>
<dbReference type="InterPro" id="IPR002541">
    <property type="entry name" value="Cyt_c_assembly"/>
</dbReference>
<dbReference type="EMBL" id="UINC01216889">
    <property type="protein sequence ID" value="SVE43226.1"/>
    <property type="molecule type" value="Genomic_DNA"/>
</dbReference>
<keyword evidence="3 7" id="KW-0812">Transmembrane</keyword>
<sequence length="162" mass="18658">AILNLVLKIKFLSLIAKSLAPIGAIFTIVSIVTGSLWGKPTWGIWWVWDARLTSMAILLIFYLAYIFTWKYVKNFERANKISSVIGIIGLFNLPVIKYSVDWWNTLHQPSSITLTSAPTIHYTMLVPLLIMFLGMVVYSLIIFLMRYKTELMKLKLDKKNQK</sequence>
<evidence type="ECO:0000256" key="6">
    <source>
        <dbReference type="ARBA" id="ARBA00023136"/>
    </source>
</evidence>